<gene>
    <name evidence="1" type="ORF">ZHAS_00004146</name>
</gene>
<dbReference type="AlphaFoldDB" id="A0A084VG81"/>
<dbReference type="EMBL" id="ATLV01012698">
    <property type="status" value="NOT_ANNOTATED_CDS"/>
    <property type="molecule type" value="Genomic_DNA"/>
</dbReference>
<protein>
    <submittedName>
        <fullName evidence="1 2">Uncharacterized protein</fullName>
    </submittedName>
</protein>
<dbReference type="Proteomes" id="UP000030765">
    <property type="component" value="Unassembled WGS sequence"/>
</dbReference>
<evidence type="ECO:0000313" key="2">
    <source>
        <dbReference type="EnsemblMetazoa" id="ASIC004146-PA"/>
    </source>
</evidence>
<name>A0A084VG81_ANOSI</name>
<reference evidence="2" key="2">
    <citation type="submission" date="2020-05" db="UniProtKB">
        <authorList>
            <consortium name="EnsemblMetazoa"/>
        </authorList>
    </citation>
    <scope>IDENTIFICATION</scope>
</reference>
<reference evidence="1 3" key="1">
    <citation type="journal article" date="2014" name="BMC Genomics">
        <title>Genome sequence of Anopheles sinensis provides insight into genetics basis of mosquito competence for malaria parasites.</title>
        <authorList>
            <person name="Zhou D."/>
            <person name="Zhang D."/>
            <person name="Ding G."/>
            <person name="Shi L."/>
            <person name="Hou Q."/>
            <person name="Ye Y."/>
            <person name="Xu Y."/>
            <person name="Zhou H."/>
            <person name="Xiong C."/>
            <person name="Li S."/>
            <person name="Yu J."/>
            <person name="Hong S."/>
            <person name="Yu X."/>
            <person name="Zou P."/>
            <person name="Chen C."/>
            <person name="Chang X."/>
            <person name="Wang W."/>
            <person name="Lv Y."/>
            <person name="Sun Y."/>
            <person name="Ma L."/>
            <person name="Shen B."/>
            <person name="Zhu C."/>
        </authorList>
    </citation>
    <scope>NUCLEOTIDE SEQUENCE [LARGE SCALE GENOMIC DNA]</scope>
</reference>
<evidence type="ECO:0000313" key="1">
    <source>
        <dbReference type="EMBL" id="KFB36975.1"/>
    </source>
</evidence>
<proteinExistence type="predicted"/>
<evidence type="ECO:0000313" key="3">
    <source>
        <dbReference type="Proteomes" id="UP000030765"/>
    </source>
</evidence>
<sequence length="85" mass="9232">MVGPPCSVRDAAVVADGKTAVTLRPVHYAVVSRNTPPFACIPVRSILRFAISQPRVGAVRCSRRYRVTWRDRGQPGAATSKEPSL</sequence>
<dbReference type="VEuPathDB" id="VectorBase:ASIC004146"/>
<keyword evidence="3" id="KW-1185">Reference proteome</keyword>
<dbReference type="EnsemblMetazoa" id="ASIC004146-RA">
    <property type="protein sequence ID" value="ASIC004146-PA"/>
    <property type="gene ID" value="ASIC004146"/>
</dbReference>
<organism evidence="1">
    <name type="scientific">Anopheles sinensis</name>
    <name type="common">Mosquito</name>
    <dbReference type="NCBI Taxonomy" id="74873"/>
    <lineage>
        <taxon>Eukaryota</taxon>
        <taxon>Metazoa</taxon>
        <taxon>Ecdysozoa</taxon>
        <taxon>Arthropoda</taxon>
        <taxon>Hexapoda</taxon>
        <taxon>Insecta</taxon>
        <taxon>Pterygota</taxon>
        <taxon>Neoptera</taxon>
        <taxon>Endopterygota</taxon>
        <taxon>Diptera</taxon>
        <taxon>Nematocera</taxon>
        <taxon>Culicoidea</taxon>
        <taxon>Culicidae</taxon>
        <taxon>Anophelinae</taxon>
        <taxon>Anopheles</taxon>
    </lineage>
</organism>
<dbReference type="EMBL" id="KE524808">
    <property type="protein sequence ID" value="KFB36975.1"/>
    <property type="molecule type" value="Genomic_DNA"/>
</dbReference>
<accession>A0A084VG81</accession>